<gene>
    <name evidence="1" type="ORF">GV64_07630</name>
</gene>
<protein>
    <recommendedName>
        <fullName evidence="3">Fe-S oxidoreductase</fullName>
    </recommendedName>
</protein>
<dbReference type="InterPro" id="IPR005358">
    <property type="entry name" value="Puta_zinc/iron-chelating_dom"/>
</dbReference>
<name>A0A081K902_9GAMM</name>
<keyword evidence="2" id="KW-1185">Reference proteome</keyword>
<dbReference type="EMBL" id="JOJP01000001">
    <property type="protein sequence ID" value="KEI70628.1"/>
    <property type="molecule type" value="Genomic_DNA"/>
</dbReference>
<evidence type="ECO:0000313" key="1">
    <source>
        <dbReference type="EMBL" id="KEI70628.1"/>
    </source>
</evidence>
<accession>A0A081K902</accession>
<sequence>MVNRIETRDITSSSKCDQCTSLCCSYITQELDTPRSMQAFDVLLWQVAHKGVHIFKDGNGWYLLCQTQCEFLLPHNRCGIYERRPIICREHSNEACEIDAPINDGCELYFQTYEELDAYCRQRFKTWDKRLEKFEAEQARKH</sequence>
<dbReference type="AlphaFoldDB" id="A0A081K902"/>
<proteinExistence type="predicted"/>
<dbReference type="Proteomes" id="UP000027997">
    <property type="component" value="Unassembled WGS sequence"/>
</dbReference>
<dbReference type="Pfam" id="PF03692">
    <property type="entry name" value="CxxCxxCC"/>
    <property type="match status" value="1"/>
</dbReference>
<dbReference type="eggNOG" id="COG0727">
    <property type="taxonomic scope" value="Bacteria"/>
</dbReference>
<reference evidence="1 2" key="1">
    <citation type="submission" date="2014-06" db="EMBL/GenBank/DDBJ databases">
        <title>Whole Genome Sequences of Three Symbiotic Endozoicomonas Bacteria.</title>
        <authorList>
            <person name="Neave M.J."/>
            <person name="Apprill A."/>
            <person name="Voolstra C.R."/>
        </authorList>
    </citation>
    <scope>NUCLEOTIDE SEQUENCE [LARGE SCALE GENOMIC DNA]</scope>
    <source>
        <strain evidence="1 2">DSM 22380</strain>
    </source>
</reference>
<evidence type="ECO:0008006" key="3">
    <source>
        <dbReference type="Google" id="ProtNLM"/>
    </source>
</evidence>
<evidence type="ECO:0000313" key="2">
    <source>
        <dbReference type="Proteomes" id="UP000027997"/>
    </source>
</evidence>
<dbReference type="RefSeq" id="WP_020580777.1">
    <property type="nucleotide sequence ID" value="NZ_JOJP01000001.1"/>
</dbReference>
<organism evidence="1 2">
    <name type="scientific">Endozoicomonas elysicola</name>
    <dbReference type="NCBI Taxonomy" id="305900"/>
    <lineage>
        <taxon>Bacteria</taxon>
        <taxon>Pseudomonadati</taxon>
        <taxon>Pseudomonadota</taxon>
        <taxon>Gammaproteobacteria</taxon>
        <taxon>Oceanospirillales</taxon>
        <taxon>Endozoicomonadaceae</taxon>
        <taxon>Endozoicomonas</taxon>
    </lineage>
</organism>
<comment type="caution">
    <text evidence="1">The sequence shown here is derived from an EMBL/GenBank/DDBJ whole genome shotgun (WGS) entry which is preliminary data.</text>
</comment>